<name>A0A167S2Y5_CALVF</name>
<dbReference type="SMART" id="SM00355">
    <property type="entry name" value="ZnF_C2H2"/>
    <property type="match status" value="3"/>
</dbReference>
<feature type="region of interest" description="Disordered" evidence="1">
    <location>
        <begin position="1"/>
        <end position="24"/>
    </location>
</feature>
<protein>
    <recommendedName>
        <fullName evidence="2">C2H2-type domain-containing protein</fullName>
    </recommendedName>
</protein>
<accession>A0A167S2Y5</accession>
<dbReference type="AlphaFoldDB" id="A0A167S2Y5"/>
<evidence type="ECO:0000256" key="1">
    <source>
        <dbReference type="SAM" id="MobiDB-lite"/>
    </source>
</evidence>
<feature type="compositionally biased region" description="Polar residues" evidence="1">
    <location>
        <begin position="208"/>
        <end position="230"/>
    </location>
</feature>
<dbReference type="PANTHER" id="PTHR21354:SF0">
    <property type="entry name" value="ZINC FINGER PROTEIN 511"/>
    <property type="match status" value="1"/>
</dbReference>
<feature type="compositionally biased region" description="Basic and acidic residues" evidence="1">
    <location>
        <begin position="259"/>
        <end position="270"/>
    </location>
</feature>
<feature type="compositionally biased region" description="Basic and acidic residues" evidence="1">
    <location>
        <begin position="157"/>
        <end position="170"/>
    </location>
</feature>
<reference evidence="3 4" key="1">
    <citation type="journal article" date="2016" name="Mol. Biol. Evol.">
        <title>Comparative Genomics of Early-Diverging Mushroom-Forming Fungi Provides Insights into the Origins of Lignocellulose Decay Capabilities.</title>
        <authorList>
            <person name="Nagy L.G."/>
            <person name="Riley R."/>
            <person name="Tritt A."/>
            <person name="Adam C."/>
            <person name="Daum C."/>
            <person name="Floudas D."/>
            <person name="Sun H."/>
            <person name="Yadav J.S."/>
            <person name="Pangilinan J."/>
            <person name="Larsson K.H."/>
            <person name="Matsuura K."/>
            <person name="Barry K."/>
            <person name="Labutti K."/>
            <person name="Kuo R."/>
            <person name="Ohm R.A."/>
            <person name="Bhattacharya S.S."/>
            <person name="Shirouzu T."/>
            <person name="Yoshinaga Y."/>
            <person name="Martin F.M."/>
            <person name="Grigoriev I.V."/>
            <person name="Hibbett D.S."/>
        </authorList>
    </citation>
    <scope>NUCLEOTIDE SEQUENCE [LARGE SCALE GENOMIC DNA]</scope>
    <source>
        <strain evidence="3 4">TUFC12733</strain>
    </source>
</reference>
<organism evidence="3 4">
    <name type="scientific">Calocera viscosa (strain TUFC12733)</name>
    <dbReference type="NCBI Taxonomy" id="1330018"/>
    <lineage>
        <taxon>Eukaryota</taxon>
        <taxon>Fungi</taxon>
        <taxon>Dikarya</taxon>
        <taxon>Basidiomycota</taxon>
        <taxon>Agaricomycotina</taxon>
        <taxon>Dacrymycetes</taxon>
        <taxon>Dacrymycetales</taxon>
        <taxon>Dacrymycetaceae</taxon>
        <taxon>Calocera</taxon>
    </lineage>
</organism>
<dbReference type="EMBL" id="KV417266">
    <property type="protein sequence ID" value="KZP01534.1"/>
    <property type="molecule type" value="Genomic_DNA"/>
</dbReference>
<dbReference type="Proteomes" id="UP000076738">
    <property type="component" value="Unassembled WGS sequence"/>
</dbReference>
<dbReference type="PROSITE" id="PS00028">
    <property type="entry name" value="ZINC_FINGER_C2H2_1"/>
    <property type="match status" value="1"/>
</dbReference>
<sequence length="344" mass="37267">MSKRRQSHSPSPPAKLRRSQTPEGHTGLICSLPPTCHRHPAVLSDARALERHYQTYHTHVCQEKGCMAVFPDERLLELHFAECHDPISAIRKERGEKTFACFVPTCIKMFETPAKRRMHLIDAHHYPKEYFFAVTNKGIGGLLEKWGEGVSLVRPEWKARPGSKEEDQRMEAGPSEPRGPLTPPHDAASNEIPEGGPVNGLGLRFTEAESNVSDRVASSSDKPGSASGPSQPLGWTFGTNKPSARPIPKQAHKPPNGRQTDRTPGRESARKASGAEGTEPLTSGDGDTAMDDLASAMSSVSLVPRTIRFGRGGARAGFQRPQGRKKPANGASTGEAPVAVDRAS</sequence>
<proteinExistence type="predicted"/>
<feature type="domain" description="C2H2-type" evidence="2">
    <location>
        <begin position="101"/>
        <end position="125"/>
    </location>
</feature>
<dbReference type="OrthoDB" id="18440at2759"/>
<dbReference type="PANTHER" id="PTHR21354">
    <property type="entry name" value="ZINC FINGER PROTEIN 511"/>
    <property type="match status" value="1"/>
</dbReference>
<keyword evidence="4" id="KW-1185">Reference proteome</keyword>
<evidence type="ECO:0000313" key="4">
    <source>
        <dbReference type="Proteomes" id="UP000076738"/>
    </source>
</evidence>
<dbReference type="InterPro" id="IPR013087">
    <property type="entry name" value="Znf_C2H2_type"/>
</dbReference>
<evidence type="ECO:0000259" key="2">
    <source>
        <dbReference type="PROSITE" id="PS00028"/>
    </source>
</evidence>
<gene>
    <name evidence="3" type="ORF">CALVIDRAFT_594247</name>
</gene>
<dbReference type="InterPro" id="IPR039258">
    <property type="entry name" value="ZNF511"/>
</dbReference>
<evidence type="ECO:0000313" key="3">
    <source>
        <dbReference type="EMBL" id="KZP01534.1"/>
    </source>
</evidence>
<feature type="region of interest" description="Disordered" evidence="1">
    <location>
        <begin position="157"/>
        <end position="344"/>
    </location>
</feature>